<reference evidence="1" key="1">
    <citation type="submission" date="2023-10" db="EMBL/GenBank/DDBJ databases">
        <authorList>
            <person name="Chen Y."/>
            <person name="Shah S."/>
            <person name="Dougan E. K."/>
            <person name="Thang M."/>
            <person name="Chan C."/>
        </authorList>
    </citation>
    <scope>NUCLEOTIDE SEQUENCE [LARGE SCALE GENOMIC DNA]</scope>
</reference>
<sequence>SCFQGRARARAVEEAGGAQAIVETASVFDNLNANTQSILKKGQALSMQSWLTSGVSSEATLKVKFVTSHLFKDRAMQKCGTVFSDCSLVQA</sequence>
<evidence type="ECO:0000313" key="2">
    <source>
        <dbReference type="Proteomes" id="UP001189429"/>
    </source>
</evidence>
<gene>
    <name evidence="1" type="ORF">PCOR1329_LOCUS85164</name>
</gene>
<name>A0ABN9YG70_9DINO</name>
<evidence type="ECO:0000313" key="1">
    <source>
        <dbReference type="EMBL" id="CAK0911235.1"/>
    </source>
</evidence>
<feature type="non-terminal residue" evidence="1">
    <location>
        <position position="1"/>
    </location>
</feature>
<dbReference type="Proteomes" id="UP001189429">
    <property type="component" value="Unassembled WGS sequence"/>
</dbReference>
<dbReference type="EMBL" id="CAUYUJ010022542">
    <property type="protein sequence ID" value="CAK0911235.1"/>
    <property type="molecule type" value="Genomic_DNA"/>
</dbReference>
<feature type="non-terminal residue" evidence="1">
    <location>
        <position position="91"/>
    </location>
</feature>
<organism evidence="1 2">
    <name type="scientific">Prorocentrum cordatum</name>
    <dbReference type="NCBI Taxonomy" id="2364126"/>
    <lineage>
        <taxon>Eukaryota</taxon>
        <taxon>Sar</taxon>
        <taxon>Alveolata</taxon>
        <taxon>Dinophyceae</taxon>
        <taxon>Prorocentrales</taxon>
        <taxon>Prorocentraceae</taxon>
        <taxon>Prorocentrum</taxon>
    </lineage>
</organism>
<protein>
    <submittedName>
        <fullName evidence="1">Uncharacterized protein</fullName>
    </submittedName>
</protein>
<proteinExistence type="predicted"/>
<keyword evidence="2" id="KW-1185">Reference proteome</keyword>
<accession>A0ABN9YG70</accession>
<comment type="caution">
    <text evidence="1">The sequence shown here is derived from an EMBL/GenBank/DDBJ whole genome shotgun (WGS) entry which is preliminary data.</text>
</comment>